<dbReference type="HOGENOM" id="CLU_080362_0_0_9"/>
<comment type="caution">
    <text evidence="4">The sequence shown here is derived from an EMBL/GenBank/DDBJ whole genome shotgun (WGS) entry which is preliminary data.</text>
</comment>
<keyword evidence="2" id="KW-0812">Transmembrane</keyword>
<dbReference type="InterPro" id="IPR009739">
    <property type="entry name" value="LprI-like_N"/>
</dbReference>
<evidence type="ECO:0000259" key="3">
    <source>
        <dbReference type="Pfam" id="PF07007"/>
    </source>
</evidence>
<proteinExistence type="predicted"/>
<keyword evidence="2" id="KW-1133">Transmembrane helix</keyword>
<dbReference type="PANTHER" id="PTHR39176">
    <property type="entry name" value="PERIPLASMIC PROTEIN-RELATED"/>
    <property type="match status" value="1"/>
</dbReference>
<feature type="transmembrane region" description="Helical" evidence="2">
    <location>
        <begin position="6"/>
        <end position="28"/>
    </location>
</feature>
<keyword evidence="2" id="KW-0472">Membrane</keyword>
<feature type="compositionally biased region" description="Polar residues" evidence="1">
    <location>
        <begin position="71"/>
        <end position="85"/>
    </location>
</feature>
<evidence type="ECO:0000256" key="2">
    <source>
        <dbReference type="SAM" id="Phobius"/>
    </source>
</evidence>
<gene>
    <name evidence="4" type="ORF">HMPREF9473_02640</name>
</gene>
<reference evidence="4 5" key="1">
    <citation type="submission" date="2011-08" db="EMBL/GenBank/DDBJ databases">
        <title>The Genome Sequence of Clostridium hathewayi WAL-18680.</title>
        <authorList>
            <consortium name="The Broad Institute Genome Sequencing Platform"/>
            <person name="Earl A."/>
            <person name="Ward D."/>
            <person name="Feldgarden M."/>
            <person name="Gevers D."/>
            <person name="Finegold S.M."/>
            <person name="Summanen P.H."/>
            <person name="Molitoris D.R."/>
            <person name="Song M."/>
            <person name="Daigneault M."/>
            <person name="Allen-Vercoe E."/>
            <person name="Young S.K."/>
            <person name="Zeng Q."/>
            <person name="Gargeya S."/>
            <person name="Fitzgerald M."/>
            <person name="Haas B."/>
            <person name="Abouelleil A."/>
            <person name="Alvarado L."/>
            <person name="Arachchi H.M."/>
            <person name="Berlin A."/>
            <person name="Brown A."/>
            <person name="Chapman S.B."/>
            <person name="Chen Z."/>
            <person name="Dunbar C."/>
            <person name="Freedman E."/>
            <person name="Gearin G."/>
            <person name="Gellesch M."/>
            <person name="Goldberg J."/>
            <person name="Griggs A."/>
            <person name="Gujja S."/>
            <person name="Heiman D."/>
            <person name="Howarth C."/>
            <person name="Larson L."/>
            <person name="Lui A."/>
            <person name="MacDonald P.J.P."/>
            <person name="Montmayeur A."/>
            <person name="Murphy C."/>
            <person name="Neiman D."/>
            <person name="Pearson M."/>
            <person name="Priest M."/>
            <person name="Roberts A."/>
            <person name="Saif S."/>
            <person name="Shea T."/>
            <person name="Shenoy N."/>
            <person name="Sisk P."/>
            <person name="Stolte C."/>
            <person name="Sykes S."/>
            <person name="Wortman J."/>
            <person name="Nusbaum C."/>
            <person name="Birren B."/>
        </authorList>
    </citation>
    <scope>NUCLEOTIDE SEQUENCE [LARGE SCALE GENOMIC DNA]</scope>
    <source>
        <strain evidence="4 5">WAL-18680</strain>
    </source>
</reference>
<evidence type="ECO:0000313" key="5">
    <source>
        <dbReference type="Proteomes" id="UP000005384"/>
    </source>
</evidence>
<dbReference type="OrthoDB" id="2438161at2"/>
<dbReference type="EMBL" id="ADLN01000060">
    <property type="protein sequence ID" value="EHI59333.1"/>
    <property type="molecule type" value="Genomic_DNA"/>
</dbReference>
<sequence>MKHRRIWFVMLGIIAVGVLVTTCNSFILNKKSATARAPREMAMAETTAGAQFEAAGGGDTGEAETKADSANAVQAQTSGSGTSEARASDGVPMAEIAAAETTNSQVEETMSEVLSPLETTAAVTFIESEQTGPGAPPTRKSATLMEGDNGKASYRARLDELDLQIQKIRSSETEATTYSMKTAAENELKLWDSELNNIYNDLLNYLDEEQTKELVSAEREWMKERDAKAVEAAKNSAGGTLEGLEYTASLAESTRQRAYALADMYEQVAE</sequence>
<dbReference type="Gene3D" id="1.20.1270.180">
    <property type="match status" value="1"/>
</dbReference>
<feature type="region of interest" description="Disordered" evidence="1">
    <location>
        <begin position="53"/>
        <end position="88"/>
    </location>
</feature>
<dbReference type="RefSeq" id="WP_006780619.1">
    <property type="nucleotide sequence ID" value="NZ_CP040506.1"/>
</dbReference>
<feature type="domain" description="Lysozyme inhibitor LprI-like N-terminal" evidence="3">
    <location>
        <begin position="172"/>
        <end position="261"/>
    </location>
</feature>
<name>G5IGL2_9FIRM</name>
<evidence type="ECO:0000256" key="1">
    <source>
        <dbReference type="SAM" id="MobiDB-lite"/>
    </source>
</evidence>
<dbReference type="PATRIC" id="fig|742737.3.peg.2649"/>
<keyword evidence="5" id="KW-1185">Reference proteome</keyword>
<protein>
    <recommendedName>
        <fullName evidence="3">Lysozyme inhibitor LprI-like N-terminal domain-containing protein</fullName>
    </recommendedName>
</protein>
<organism evidence="4 5">
    <name type="scientific">Hungatella hathewayi WAL-18680</name>
    <dbReference type="NCBI Taxonomy" id="742737"/>
    <lineage>
        <taxon>Bacteria</taxon>
        <taxon>Bacillati</taxon>
        <taxon>Bacillota</taxon>
        <taxon>Clostridia</taxon>
        <taxon>Lachnospirales</taxon>
        <taxon>Lachnospiraceae</taxon>
        <taxon>Hungatella</taxon>
    </lineage>
</organism>
<accession>G5IGL2</accession>
<dbReference type="Proteomes" id="UP000005384">
    <property type="component" value="Unassembled WGS sequence"/>
</dbReference>
<dbReference type="PANTHER" id="PTHR39176:SF1">
    <property type="entry name" value="PERIPLASMIC PROTEIN"/>
    <property type="match status" value="1"/>
</dbReference>
<dbReference type="Pfam" id="PF07007">
    <property type="entry name" value="LprI"/>
    <property type="match status" value="1"/>
</dbReference>
<dbReference type="AlphaFoldDB" id="G5IGL2"/>
<evidence type="ECO:0000313" key="4">
    <source>
        <dbReference type="EMBL" id="EHI59333.1"/>
    </source>
</evidence>